<comment type="caution">
    <text evidence="1">The sequence shown here is derived from an EMBL/GenBank/DDBJ whole genome shotgun (WGS) entry which is preliminary data.</text>
</comment>
<evidence type="ECO:0000313" key="1">
    <source>
        <dbReference type="EMBL" id="GIY10095.1"/>
    </source>
</evidence>
<organism evidence="1 2">
    <name type="scientific">Caerostris darwini</name>
    <dbReference type="NCBI Taxonomy" id="1538125"/>
    <lineage>
        <taxon>Eukaryota</taxon>
        <taxon>Metazoa</taxon>
        <taxon>Ecdysozoa</taxon>
        <taxon>Arthropoda</taxon>
        <taxon>Chelicerata</taxon>
        <taxon>Arachnida</taxon>
        <taxon>Araneae</taxon>
        <taxon>Araneomorphae</taxon>
        <taxon>Entelegynae</taxon>
        <taxon>Araneoidea</taxon>
        <taxon>Araneidae</taxon>
        <taxon>Caerostris</taxon>
    </lineage>
</organism>
<proteinExistence type="predicted"/>
<protein>
    <submittedName>
        <fullName evidence="1">Uncharacterized protein</fullName>
    </submittedName>
</protein>
<accession>A0AAV4QKZ3</accession>
<name>A0AAV4QKZ3_9ARAC</name>
<dbReference type="AlphaFoldDB" id="A0AAV4QKZ3"/>
<evidence type="ECO:0000313" key="2">
    <source>
        <dbReference type="Proteomes" id="UP001054837"/>
    </source>
</evidence>
<dbReference type="Proteomes" id="UP001054837">
    <property type="component" value="Unassembled WGS sequence"/>
</dbReference>
<sequence>MLTNRQAHKLIGFLKRYVLSYRLWPIFRTLKLKEKTEEAAHVGFSLQPPKPSESGGVQLQETVAQLVVVPAVDGGVMVKLSQAIKEVIDFSLSNRSGLRDGQKVTCQLLEGSENYCWKHVSHRRL</sequence>
<dbReference type="EMBL" id="BPLQ01004710">
    <property type="protein sequence ID" value="GIY10095.1"/>
    <property type="molecule type" value="Genomic_DNA"/>
</dbReference>
<keyword evidence="2" id="KW-1185">Reference proteome</keyword>
<reference evidence="1 2" key="1">
    <citation type="submission" date="2021-06" db="EMBL/GenBank/DDBJ databases">
        <title>Caerostris darwini draft genome.</title>
        <authorList>
            <person name="Kono N."/>
            <person name="Arakawa K."/>
        </authorList>
    </citation>
    <scope>NUCLEOTIDE SEQUENCE [LARGE SCALE GENOMIC DNA]</scope>
</reference>
<gene>
    <name evidence="1" type="ORF">CDAR_550891</name>
</gene>